<comment type="caution">
    <text evidence="11">The sequence shown here is derived from an EMBL/GenBank/DDBJ whole genome shotgun (WGS) entry which is preliminary data.</text>
</comment>
<feature type="site" description="Important for beta-aspartyl-AMP intermediate formation" evidence="9">
    <location>
        <position position="379"/>
    </location>
</feature>
<evidence type="ECO:0000256" key="6">
    <source>
        <dbReference type="ARBA" id="ARBA00022888"/>
    </source>
</evidence>
<dbReference type="Pfam" id="PF00733">
    <property type="entry name" value="Asn_synthase"/>
    <property type="match status" value="1"/>
</dbReference>
<dbReference type="InterPro" id="IPR051786">
    <property type="entry name" value="ASN_synthetase/amidase"/>
</dbReference>
<evidence type="ECO:0000256" key="7">
    <source>
        <dbReference type="ARBA" id="ARBA00022962"/>
    </source>
</evidence>
<evidence type="ECO:0000256" key="8">
    <source>
        <dbReference type="ARBA" id="ARBA00048741"/>
    </source>
</evidence>
<dbReference type="PANTHER" id="PTHR43284">
    <property type="entry name" value="ASPARAGINE SYNTHETASE (GLUTAMINE-HYDROLYZING)"/>
    <property type="match status" value="1"/>
</dbReference>
<dbReference type="NCBIfam" id="TIGR01536">
    <property type="entry name" value="asn_synth_AEB"/>
    <property type="match status" value="1"/>
</dbReference>
<dbReference type="InterPro" id="IPR033738">
    <property type="entry name" value="AsnB_N"/>
</dbReference>
<dbReference type="GO" id="GO:0005524">
    <property type="term" value="F:ATP binding"/>
    <property type="evidence" value="ECO:0007669"/>
    <property type="project" value="UniProtKB-KW"/>
</dbReference>
<evidence type="ECO:0000259" key="10">
    <source>
        <dbReference type="PROSITE" id="PS51278"/>
    </source>
</evidence>
<keyword evidence="6" id="KW-0061">Asparagine biosynthesis</keyword>
<dbReference type="Gene3D" id="3.60.20.10">
    <property type="entry name" value="Glutamine Phosphoribosylpyrophosphate, subunit 1, domain 1"/>
    <property type="match status" value="1"/>
</dbReference>
<evidence type="ECO:0000256" key="5">
    <source>
        <dbReference type="ARBA" id="ARBA00022840"/>
    </source>
</evidence>
<dbReference type="PROSITE" id="PS51278">
    <property type="entry name" value="GATASE_TYPE_2"/>
    <property type="match status" value="1"/>
</dbReference>
<dbReference type="EC" id="6.3.5.4" evidence="3"/>
<sequence length="619" mass="66749">MSAVAGWVDHRRDLSTRVSVVTAMARTMVNRGPEGEHVWSSPYAVLAGRGRAAEGVGGAQFAVIGSEGRRIVVSLAGRLDNRRGVSQELGLGDHGAADLPVAELVGRAFLRWGPGCAEHLEGMFAFALWDERRQELFMARDRLGTRALFYYPTPTGVLFASERKALLAHPEVTAAVDADGLRELISHAGTPGAAVFRGMRQVPSGCVVRFGPDGERTERYWALRSGEHGDDLATTVRTVRSLLEDAVARQIDTAVPTAVLLSGGLDSSAISALAAGALRRRGAGPLRAFTVGFADQAEHFRADEVWNTPDDPFVADVARHVGAELTPLVLDTGRLLDPAARQAALHARDLPSCLGHTNTSLYLVCRAAAGHTPAALHGDPADAVFGGFTWAYKPELLNARTLPWVARAASGGGRAGMGGDLLDEQLLKELDIPGYSAARHSEAVAEVAPVAGESERDRRLREISYLHLTRWPETLIGHSEALSTAAGLQLRWPFADHRLIEYVYNTPWSMKSFDGREKSLLRAAAMDVLPESVVNRTKSPFPVIQDEAYGRALCREMTELVNDPSAPAAEVLNADAVRALVADPSSLASGPRAWVARAGAEMLLQLNTWLQTYRVRLEL</sequence>
<dbReference type="InterPro" id="IPR001962">
    <property type="entry name" value="Asn_synthase"/>
</dbReference>
<dbReference type="EMBL" id="JAUSZV010000005">
    <property type="protein sequence ID" value="MDQ0908919.1"/>
    <property type="molecule type" value="Genomic_DNA"/>
</dbReference>
<evidence type="ECO:0000313" key="11">
    <source>
        <dbReference type="EMBL" id="MDQ0908919.1"/>
    </source>
</evidence>
<dbReference type="PANTHER" id="PTHR43284:SF1">
    <property type="entry name" value="ASPARAGINE SYNTHETASE"/>
    <property type="match status" value="1"/>
</dbReference>
<dbReference type="CDD" id="cd00712">
    <property type="entry name" value="AsnB"/>
    <property type="match status" value="1"/>
</dbReference>
<proteinExistence type="inferred from homology"/>
<keyword evidence="11" id="KW-0436">Ligase</keyword>
<dbReference type="InterPro" id="IPR006426">
    <property type="entry name" value="Asn_synth_AEB"/>
</dbReference>
<keyword evidence="6" id="KW-0028">Amino-acid biosynthesis</keyword>
<dbReference type="InterPro" id="IPR017932">
    <property type="entry name" value="GATase_2_dom"/>
</dbReference>
<dbReference type="PIRSF" id="PIRSF001589">
    <property type="entry name" value="Asn_synthetase_glu-h"/>
    <property type="match status" value="1"/>
</dbReference>
<evidence type="ECO:0000256" key="4">
    <source>
        <dbReference type="ARBA" id="ARBA00022741"/>
    </source>
</evidence>
<dbReference type="GO" id="GO:0004066">
    <property type="term" value="F:asparagine synthase (glutamine-hydrolyzing) activity"/>
    <property type="evidence" value="ECO:0007669"/>
    <property type="project" value="UniProtKB-EC"/>
</dbReference>
<dbReference type="RefSeq" id="WP_306978551.1">
    <property type="nucleotide sequence ID" value="NZ_JAUSYQ010000002.1"/>
</dbReference>
<evidence type="ECO:0000256" key="2">
    <source>
        <dbReference type="ARBA" id="ARBA00005752"/>
    </source>
</evidence>
<dbReference type="AlphaFoldDB" id="A0AAW8FGQ2"/>
<dbReference type="GO" id="GO:0006529">
    <property type="term" value="P:asparagine biosynthetic process"/>
    <property type="evidence" value="ECO:0007669"/>
    <property type="project" value="UniProtKB-KW"/>
</dbReference>
<protein>
    <recommendedName>
        <fullName evidence="3">asparagine synthase (glutamine-hydrolyzing)</fullName>
        <ecNumber evidence="3">6.3.5.4</ecNumber>
    </recommendedName>
</protein>
<dbReference type="SUPFAM" id="SSF52402">
    <property type="entry name" value="Adenine nucleotide alpha hydrolases-like"/>
    <property type="match status" value="1"/>
</dbReference>
<feature type="domain" description="Glutamine amidotransferase type-2" evidence="10">
    <location>
        <begin position="2"/>
        <end position="213"/>
    </location>
</feature>
<dbReference type="GO" id="GO:0005829">
    <property type="term" value="C:cytosol"/>
    <property type="evidence" value="ECO:0007669"/>
    <property type="project" value="TreeGrafter"/>
</dbReference>
<dbReference type="CDD" id="cd01991">
    <property type="entry name" value="Asn_synthase_B_C"/>
    <property type="match status" value="1"/>
</dbReference>
<dbReference type="Proteomes" id="UP001234216">
    <property type="component" value="Unassembled WGS sequence"/>
</dbReference>
<evidence type="ECO:0000256" key="1">
    <source>
        <dbReference type="ARBA" id="ARBA00005187"/>
    </source>
</evidence>
<dbReference type="Pfam" id="PF13537">
    <property type="entry name" value="GATase_7"/>
    <property type="match status" value="1"/>
</dbReference>
<keyword evidence="7" id="KW-0315">Glutamine amidotransferase</keyword>
<comment type="pathway">
    <text evidence="1">Amino-acid biosynthesis; L-asparagine biosynthesis; L-asparagine from L-aspartate (L-Gln route): step 1/1.</text>
</comment>
<evidence type="ECO:0000256" key="9">
    <source>
        <dbReference type="PIRSR" id="PIRSR001589-3"/>
    </source>
</evidence>
<comment type="catalytic activity">
    <reaction evidence="8">
        <text>L-aspartate + L-glutamine + ATP + H2O = L-asparagine + L-glutamate + AMP + diphosphate + H(+)</text>
        <dbReference type="Rhea" id="RHEA:12228"/>
        <dbReference type="ChEBI" id="CHEBI:15377"/>
        <dbReference type="ChEBI" id="CHEBI:15378"/>
        <dbReference type="ChEBI" id="CHEBI:29985"/>
        <dbReference type="ChEBI" id="CHEBI:29991"/>
        <dbReference type="ChEBI" id="CHEBI:30616"/>
        <dbReference type="ChEBI" id="CHEBI:33019"/>
        <dbReference type="ChEBI" id="CHEBI:58048"/>
        <dbReference type="ChEBI" id="CHEBI:58359"/>
        <dbReference type="ChEBI" id="CHEBI:456215"/>
        <dbReference type="EC" id="6.3.5.4"/>
    </reaction>
</comment>
<dbReference type="InterPro" id="IPR029055">
    <property type="entry name" value="Ntn_hydrolases_N"/>
</dbReference>
<reference evidence="11" key="1">
    <citation type="submission" date="2023-07" db="EMBL/GenBank/DDBJ databases">
        <title>Comparative genomics of wheat-associated soil bacteria to identify genetic determinants of phenazine resistance.</title>
        <authorList>
            <person name="Mouncey N."/>
        </authorList>
    </citation>
    <scope>NUCLEOTIDE SEQUENCE</scope>
    <source>
        <strain evidence="11">V4I22</strain>
    </source>
</reference>
<evidence type="ECO:0000313" key="12">
    <source>
        <dbReference type="Proteomes" id="UP001234216"/>
    </source>
</evidence>
<comment type="similarity">
    <text evidence="2">Belongs to the asparagine synthetase family.</text>
</comment>
<name>A0AAW8FGQ2_9ACTN</name>
<gene>
    <name evidence="11" type="ORF">QFZ22_004904</name>
</gene>
<evidence type="ECO:0000256" key="3">
    <source>
        <dbReference type="ARBA" id="ARBA00012737"/>
    </source>
</evidence>
<dbReference type="SUPFAM" id="SSF56235">
    <property type="entry name" value="N-terminal nucleophile aminohydrolases (Ntn hydrolases)"/>
    <property type="match status" value="1"/>
</dbReference>
<accession>A0AAW8FGQ2</accession>
<keyword evidence="4" id="KW-0547">Nucleotide-binding</keyword>
<dbReference type="Gene3D" id="3.40.50.620">
    <property type="entry name" value="HUPs"/>
    <property type="match status" value="1"/>
</dbReference>
<organism evidence="11 12">
    <name type="scientific">Streptomyces canus</name>
    <dbReference type="NCBI Taxonomy" id="58343"/>
    <lineage>
        <taxon>Bacteria</taxon>
        <taxon>Bacillati</taxon>
        <taxon>Actinomycetota</taxon>
        <taxon>Actinomycetes</taxon>
        <taxon>Kitasatosporales</taxon>
        <taxon>Streptomycetaceae</taxon>
        <taxon>Streptomyces</taxon>
        <taxon>Streptomyces aurantiacus group</taxon>
    </lineage>
</organism>
<keyword evidence="5" id="KW-0067">ATP-binding</keyword>
<dbReference type="InterPro" id="IPR014729">
    <property type="entry name" value="Rossmann-like_a/b/a_fold"/>
</dbReference>